<evidence type="ECO:0000256" key="1">
    <source>
        <dbReference type="ARBA" id="ARBA00022801"/>
    </source>
</evidence>
<dbReference type="Pfam" id="PF02839">
    <property type="entry name" value="CBM_5_12"/>
    <property type="match status" value="1"/>
</dbReference>
<keyword evidence="4" id="KW-1185">Reference proteome</keyword>
<dbReference type="EMBL" id="BAAARV010000096">
    <property type="protein sequence ID" value="GAA2384256.1"/>
    <property type="molecule type" value="Genomic_DNA"/>
</dbReference>
<gene>
    <name evidence="3" type="ORF">GCM10010170_093530</name>
</gene>
<dbReference type="SUPFAM" id="SSF51055">
    <property type="entry name" value="Carbohydrate binding domain"/>
    <property type="match status" value="1"/>
</dbReference>
<organism evidence="3 4">
    <name type="scientific">Dactylosporangium salmoneum</name>
    <dbReference type="NCBI Taxonomy" id="53361"/>
    <lineage>
        <taxon>Bacteria</taxon>
        <taxon>Bacillati</taxon>
        <taxon>Actinomycetota</taxon>
        <taxon>Actinomycetes</taxon>
        <taxon>Micromonosporales</taxon>
        <taxon>Micromonosporaceae</taxon>
        <taxon>Dactylosporangium</taxon>
    </lineage>
</organism>
<evidence type="ECO:0000259" key="2">
    <source>
        <dbReference type="SMART" id="SM00495"/>
    </source>
</evidence>
<evidence type="ECO:0000313" key="3">
    <source>
        <dbReference type="EMBL" id="GAA2384256.1"/>
    </source>
</evidence>
<proteinExistence type="predicted"/>
<comment type="caution">
    <text evidence="3">The sequence shown here is derived from an EMBL/GenBank/DDBJ whole genome shotgun (WGS) entry which is preliminary data.</text>
</comment>
<evidence type="ECO:0000313" key="4">
    <source>
        <dbReference type="Proteomes" id="UP001501444"/>
    </source>
</evidence>
<feature type="domain" description="Chitin-binding type-3" evidence="2">
    <location>
        <begin position="42"/>
        <end position="87"/>
    </location>
</feature>
<protein>
    <recommendedName>
        <fullName evidence="2">Chitin-binding type-3 domain-containing protein</fullName>
    </recommendedName>
</protein>
<keyword evidence="1" id="KW-0378">Hydrolase</keyword>
<accession>A0ABN3HN03</accession>
<dbReference type="InterPro" id="IPR003610">
    <property type="entry name" value="CBM5/12"/>
</dbReference>
<reference evidence="3 4" key="1">
    <citation type="journal article" date="2019" name="Int. J. Syst. Evol. Microbiol.">
        <title>The Global Catalogue of Microorganisms (GCM) 10K type strain sequencing project: providing services to taxonomists for standard genome sequencing and annotation.</title>
        <authorList>
            <consortium name="The Broad Institute Genomics Platform"/>
            <consortium name="The Broad Institute Genome Sequencing Center for Infectious Disease"/>
            <person name="Wu L."/>
            <person name="Ma J."/>
        </authorList>
    </citation>
    <scope>NUCLEOTIDE SEQUENCE [LARGE SCALE GENOMIC DNA]</scope>
    <source>
        <strain evidence="3 4">JCM 3272</strain>
    </source>
</reference>
<dbReference type="CDD" id="cd12215">
    <property type="entry name" value="ChiC_BD"/>
    <property type="match status" value="1"/>
</dbReference>
<dbReference type="InterPro" id="IPR036573">
    <property type="entry name" value="CBM_sf_5/12"/>
</dbReference>
<dbReference type="Proteomes" id="UP001501444">
    <property type="component" value="Unassembled WGS sequence"/>
</dbReference>
<dbReference type="Gene3D" id="2.10.10.20">
    <property type="entry name" value="Carbohydrate-binding module superfamily 5/12"/>
    <property type="match status" value="1"/>
</dbReference>
<name>A0ABN3HN03_9ACTN</name>
<dbReference type="SMART" id="SM00495">
    <property type="entry name" value="ChtBD3"/>
    <property type="match status" value="1"/>
</dbReference>
<sequence length="90" mass="9037">MSSSATAGTYTLTVTGTGTSVTHTATFSLTVSGGTPPGCGGVTAWSSTKPYVPGDQVSYNGHLWKSTRYSTGAEPGAPGSWAVWTDAGTC</sequence>